<dbReference type="Gene3D" id="3.50.50.60">
    <property type="entry name" value="FAD/NAD(P)-binding domain"/>
    <property type="match status" value="2"/>
</dbReference>
<dbReference type="InterPro" id="IPR036188">
    <property type="entry name" value="FAD/NAD-bd_sf"/>
</dbReference>
<keyword evidence="6" id="KW-0560">Oxidoreductase</keyword>
<dbReference type="InterPro" id="IPR050346">
    <property type="entry name" value="FMO-like"/>
</dbReference>
<evidence type="ECO:0000313" key="8">
    <source>
        <dbReference type="EMBL" id="KAF4974885.1"/>
    </source>
</evidence>
<comment type="caution">
    <text evidence="8">The sequence shown here is derived from an EMBL/GenBank/DDBJ whole genome shotgun (WGS) entry which is preliminary data.</text>
</comment>
<dbReference type="AlphaFoldDB" id="A0A8H4UE30"/>
<evidence type="ECO:0000256" key="4">
    <source>
        <dbReference type="ARBA" id="ARBA00022827"/>
    </source>
</evidence>
<protein>
    <recommendedName>
        <fullName evidence="10">Thiol-specific monooxygenase</fullName>
    </recommendedName>
</protein>
<keyword evidence="5" id="KW-0521">NADP</keyword>
<comment type="similarity">
    <text evidence="2">Belongs to the FMO family.</text>
</comment>
<dbReference type="Pfam" id="PF00743">
    <property type="entry name" value="FMO-like"/>
    <property type="match status" value="2"/>
</dbReference>
<dbReference type="PANTHER" id="PTHR23023">
    <property type="entry name" value="DIMETHYLANILINE MONOOXYGENASE"/>
    <property type="match status" value="1"/>
</dbReference>
<reference evidence="8" key="1">
    <citation type="journal article" date="2020" name="BMC Genomics">
        <title>Correction to: Identification and distribution of gene clusters required for synthesis of sphingolipid metabolism inhibitors in diverse species of the filamentous fungus Fusarium.</title>
        <authorList>
            <person name="Kim H.S."/>
            <person name="Lohmar J.M."/>
            <person name="Busman M."/>
            <person name="Brown D.W."/>
            <person name="Naumann T.A."/>
            <person name="Divon H.H."/>
            <person name="Lysoe E."/>
            <person name="Uhlig S."/>
            <person name="Proctor R.H."/>
        </authorList>
    </citation>
    <scope>NUCLEOTIDE SEQUENCE</scope>
    <source>
        <strain evidence="8">NRRL 22465</strain>
    </source>
</reference>
<keyword evidence="9" id="KW-1185">Reference proteome</keyword>
<dbReference type="OrthoDB" id="66881at2759"/>
<evidence type="ECO:0000256" key="3">
    <source>
        <dbReference type="ARBA" id="ARBA00022630"/>
    </source>
</evidence>
<evidence type="ECO:0000256" key="5">
    <source>
        <dbReference type="ARBA" id="ARBA00022857"/>
    </source>
</evidence>
<evidence type="ECO:0000313" key="9">
    <source>
        <dbReference type="Proteomes" id="UP000635477"/>
    </source>
</evidence>
<keyword evidence="3" id="KW-0285">Flavoprotein</keyword>
<keyword evidence="4" id="KW-0274">FAD</keyword>
<dbReference type="PRINTS" id="PR00370">
    <property type="entry name" value="FMOXYGENASE"/>
</dbReference>
<evidence type="ECO:0000256" key="7">
    <source>
        <dbReference type="ARBA" id="ARBA00023033"/>
    </source>
</evidence>
<dbReference type="Pfam" id="PF13450">
    <property type="entry name" value="NAD_binding_8"/>
    <property type="match status" value="1"/>
</dbReference>
<organism evidence="8 9">
    <name type="scientific">Fusarium zealandicum</name>
    <dbReference type="NCBI Taxonomy" id="1053134"/>
    <lineage>
        <taxon>Eukaryota</taxon>
        <taxon>Fungi</taxon>
        <taxon>Dikarya</taxon>
        <taxon>Ascomycota</taxon>
        <taxon>Pezizomycotina</taxon>
        <taxon>Sordariomycetes</taxon>
        <taxon>Hypocreomycetidae</taxon>
        <taxon>Hypocreales</taxon>
        <taxon>Nectriaceae</taxon>
        <taxon>Fusarium</taxon>
        <taxon>Fusarium staphyleae species complex</taxon>
    </lineage>
</organism>
<evidence type="ECO:0000256" key="6">
    <source>
        <dbReference type="ARBA" id="ARBA00023002"/>
    </source>
</evidence>
<dbReference type="GO" id="GO:0004499">
    <property type="term" value="F:N,N-dimethylaniline monooxygenase activity"/>
    <property type="evidence" value="ECO:0007669"/>
    <property type="project" value="InterPro"/>
</dbReference>
<gene>
    <name evidence="8" type="ORF">FZEAL_8267</name>
</gene>
<dbReference type="InterPro" id="IPR020946">
    <property type="entry name" value="Flavin_mOase-like"/>
</dbReference>
<dbReference type="SUPFAM" id="SSF51905">
    <property type="entry name" value="FAD/NAD(P)-binding domain"/>
    <property type="match status" value="2"/>
</dbReference>
<dbReference type="GO" id="GO:0050660">
    <property type="term" value="F:flavin adenine dinucleotide binding"/>
    <property type="evidence" value="ECO:0007669"/>
    <property type="project" value="InterPro"/>
</dbReference>
<dbReference type="Proteomes" id="UP000635477">
    <property type="component" value="Unassembled WGS sequence"/>
</dbReference>
<keyword evidence="7" id="KW-0503">Monooxygenase</keyword>
<name>A0A8H4UE30_9HYPO</name>
<proteinExistence type="inferred from homology"/>
<sequence length="572" mass="64028">MSRRIWESTQESHLTAKHPGPGAACAIVPIIDRGGPNCVLTGGDSGDLQRLRHNGTSPSRERVSLVDSGESKIFKIRRETSIQDPMAIAEKLHVRRIAIIGAGPSGLAAAKYLLAEKKFSKVHIFEQRATPGGVWNYTPLARENGFSVPRTNPSNRPDQALWPKDGGDVDFMSPIYDLLETNIPHSLMNYTDKEFPQGSSLFPRHSAVLQYLKEYAEELTPLISYQTQVLNVEKPGSDRSQPWQVELLDLKANKATKDEFDAVVVASGHYNDPFIPDIPGLVEFDKAHPGAVSHSKFYRRPNDYKDKKVIVVGNSASGIDVSVQLSAVAKHPIFVSEKEKPTVTPSDKPSWAVNVPPIVEFIPSQRGVRFANGQVETDIDAIIFCTGFHYSYPFLKTLEPSIVVPDGGYAAHLWEQILYTADPTLGFLSIPQRVVPFPIAEAQSAVFARIWSGRLSPPTTTVMEAWVDREHKEKGEGKAVHLMHFPEDVDYINRLYEFSKTAFADPGLENDGQGKTPPYWGLDKRWVRERVPKIKLASREVGEKRHEIKTLEDLGFDYEEWKRTVHEGEKLF</sequence>
<dbReference type="FunFam" id="3.50.50.60:FF:000138">
    <property type="entry name" value="Flavin-containing monooxygenase"/>
    <property type="match status" value="1"/>
</dbReference>
<evidence type="ECO:0008006" key="10">
    <source>
        <dbReference type="Google" id="ProtNLM"/>
    </source>
</evidence>
<reference evidence="8" key="2">
    <citation type="submission" date="2020-05" db="EMBL/GenBank/DDBJ databases">
        <authorList>
            <person name="Kim H.-S."/>
            <person name="Proctor R.H."/>
            <person name="Brown D.W."/>
        </authorList>
    </citation>
    <scope>NUCLEOTIDE SEQUENCE</scope>
    <source>
        <strain evidence="8">NRRL 22465</strain>
    </source>
</reference>
<evidence type="ECO:0000256" key="2">
    <source>
        <dbReference type="ARBA" id="ARBA00009183"/>
    </source>
</evidence>
<dbReference type="EMBL" id="JABEYC010000696">
    <property type="protein sequence ID" value="KAF4974885.1"/>
    <property type="molecule type" value="Genomic_DNA"/>
</dbReference>
<dbReference type="GO" id="GO:0050661">
    <property type="term" value="F:NADP binding"/>
    <property type="evidence" value="ECO:0007669"/>
    <property type="project" value="InterPro"/>
</dbReference>
<evidence type="ECO:0000256" key="1">
    <source>
        <dbReference type="ARBA" id="ARBA00001974"/>
    </source>
</evidence>
<accession>A0A8H4UE30</accession>
<comment type="cofactor">
    <cofactor evidence="1">
        <name>FAD</name>
        <dbReference type="ChEBI" id="CHEBI:57692"/>
    </cofactor>
</comment>
<dbReference type="InterPro" id="IPR000960">
    <property type="entry name" value="Flavin_mOase"/>
</dbReference>